<dbReference type="PANTHER" id="PTHR46060">
    <property type="entry name" value="MARINER MOS1 TRANSPOSASE-LIKE PROTEIN"/>
    <property type="match status" value="1"/>
</dbReference>
<proteinExistence type="predicted"/>
<dbReference type="InterPro" id="IPR036397">
    <property type="entry name" value="RNaseH_sf"/>
</dbReference>
<dbReference type="Gene3D" id="3.30.420.10">
    <property type="entry name" value="Ribonuclease H-like superfamily/Ribonuclease H"/>
    <property type="match status" value="1"/>
</dbReference>
<name>A0A085LLW9_9BILA</name>
<dbReference type="GO" id="GO:0003676">
    <property type="term" value="F:nucleic acid binding"/>
    <property type="evidence" value="ECO:0007669"/>
    <property type="project" value="InterPro"/>
</dbReference>
<evidence type="ECO:0008006" key="3">
    <source>
        <dbReference type="Google" id="ProtNLM"/>
    </source>
</evidence>
<accession>A0A085LLW9</accession>
<evidence type="ECO:0000313" key="2">
    <source>
        <dbReference type="Proteomes" id="UP000030764"/>
    </source>
</evidence>
<keyword evidence="2" id="KW-1185">Reference proteome</keyword>
<dbReference type="PANTHER" id="PTHR46060:SF1">
    <property type="entry name" value="MARINER MOS1 TRANSPOSASE-LIKE PROTEIN"/>
    <property type="match status" value="1"/>
</dbReference>
<evidence type="ECO:0000313" key="1">
    <source>
        <dbReference type="EMBL" id="KFD45965.1"/>
    </source>
</evidence>
<reference evidence="1 2" key="1">
    <citation type="journal article" date="2014" name="Nat. Genet.">
        <title>Genome and transcriptome of the porcine whipworm Trichuris suis.</title>
        <authorList>
            <person name="Jex A.R."/>
            <person name="Nejsum P."/>
            <person name="Schwarz E.M."/>
            <person name="Hu L."/>
            <person name="Young N.D."/>
            <person name="Hall R.S."/>
            <person name="Korhonen P.K."/>
            <person name="Liao S."/>
            <person name="Thamsborg S."/>
            <person name="Xia J."/>
            <person name="Xu P."/>
            <person name="Wang S."/>
            <person name="Scheerlinck J.P."/>
            <person name="Hofmann A."/>
            <person name="Sternberg P.W."/>
            <person name="Wang J."/>
            <person name="Gasser R.B."/>
        </authorList>
    </citation>
    <scope>NUCLEOTIDE SEQUENCE [LARGE SCALE GENOMIC DNA]</scope>
    <source>
        <strain evidence="1">DCEP-RM93M</strain>
    </source>
</reference>
<dbReference type="AlphaFoldDB" id="A0A085LLW9"/>
<protein>
    <recommendedName>
        <fullName evidence="3">Mos1 transposase HTH domain-containing protein</fullName>
    </recommendedName>
</protein>
<gene>
    <name evidence="1" type="ORF">M513_13172</name>
</gene>
<dbReference type="InterPro" id="IPR052709">
    <property type="entry name" value="Transposase-MT_Hybrid"/>
</dbReference>
<sequence>MPSYSQAKFCASEFRRGRKSIHDEPRSGRPVDAASDENIAAIETMVLQNRRISIAELTARSKLSRGIVGKILHDRLGPSKVTARWVPKTLFPFERQLRVAHSKEVLELFENSEEDFLQPIVTGDEVWLCHYDPESEQQSRQWKHVNSPRPKRLGWNPDWERSWRRFSEMQKVYF</sequence>
<dbReference type="Proteomes" id="UP000030764">
    <property type="component" value="Unassembled WGS sequence"/>
</dbReference>
<organism evidence="1 2">
    <name type="scientific">Trichuris suis</name>
    <name type="common">pig whipworm</name>
    <dbReference type="NCBI Taxonomy" id="68888"/>
    <lineage>
        <taxon>Eukaryota</taxon>
        <taxon>Metazoa</taxon>
        <taxon>Ecdysozoa</taxon>
        <taxon>Nematoda</taxon>
        <taxon>Enoplea</taxon>
        <taxon>Dorylaimia</taxon>
        <taxon>Trichinellida</taxon>
        <taxon>Trichuridae</taxon>
        <taxon>Trichuris</taxon>
    </lineage>
</organism>
<dbReference type="EMBL" id="KL363407">
    <property type="protein sequence ID" value="KFD45965.1"/>
    <property type="molecule type" value="Genomic_DNA"/>
</dbReference>